<dbReference type="AlphaFoldDB" id="A0A7Z0AT07"/>
<dbReference type="EMBL" id="JACCAT010000001">
    <property type="protein sequence ID" value="NYH08616.1"/>
    <property type="molecule type" value="Genomic_DNA"/>
</dbReference>
<dbReference type="Proteomes" id="UP000553035">
    <property type="component" value="Unassembled WGS sequence"/>
</dbReference>
<gene>
    <name evidence="2" type="ORF">GGI52_001659</name>
</gene>
<accession>A0A7Z0AT07</accession>
<evidence type="ECO:0008006" key="4">
    <source>
        <dbReference type="Google" id="ProtNLM"/>
    </source>
</evidence>
<dbReference type="PANTHER" id="PTHR48219:SF2">
    <property type="entry name" value="VACUOLAR PROTEIN SORTING-ASSOCIATED PROTEIN 62"/>
    <property type="match status" value="1"/>
</dbReference>
<evidence type="ECO:0000256" key="1">
    <source>
        <dbReference type="SAM" id="MobiDB-lite"/>
    </source>
</evidence>
<organism evidence="2 3">
    <name type="scientific">Pseudomonas moraviensis</name>
    <dbReference type="NCBI Taxonomy" id="321662"/>
    <lineage>
        <taxon>Bacteria</taxon>
        <taxon>Pseudomonadati</taxon>
        <taxon>Pseudomonadota</taxon>
        <taxon>Gammaproteobacteria</taxon>
        <taxon>Pseudomonadales</taxon>
        <taxon>Pseudomonadaceae</taxon>
        <taxon>Pseudomonas</taxon>
    </lineage>
</organism>
<protein>
    <recommendedName>
        <fullName evidence="4">DUF946 domain-containing protein</fullName>
    </recommendedName>
</protein>
<proteinExistence type="predicted"/>
<sequence>MNSENSETTAGRPMESIQVDNLLINFTTEFQRIWNCNGSGSTPCALWRPVPSPDSLPGFFPLGDVAISGNGNINGSKIVAVVREGPAANGETAQTNALSPPDDFEEIWSDAASTPTGGTLWRPIAPEGYVALGTVCSINHEKPLLSSVRCVREDLVIEATVAELIWNDRGGRSRQYFSAWSIDPPVADAGAINFAAGTFIASGNPDSPVNDAEVYSLRMQIAVQSNPAPELPELSGFEAPEPLEPSQPTHIAKLPWFAVEDHGQSALKRFQESPYYYLQRTDRYVLIGSSHNTTDKNSLYQWTLPRVLSRRDLRLFNRISAIQVPGVWPASDSTVERPIKFSARLGEAFTHTETSSSGWTTPDIVAVAANVTKHKMMALYQLQSNYDLWRDNRTETAINFRYSDRNSLHWLEYPPEVATDVIATPLPVPELPELPELPDSPEQPVLPESPETTDTAP</sequence>
<name>A0A7Z0AT07_9PSED</name>
<dbReference type="Pfam" id="PF06101">
    <property type="entry name" value="Vps62"/>
    <property type="match status" value="1"/>
</dbReference>
<feature type="region of interest" description="Disordered" evidence="1">
    <location>
        <begin position="427"/>
        <end position="457"/>
    </location>
</feature>
<evidence type="ECO:0000313" key="2">
    <source>
        <dbReference type="EMBL" id="NYH08616.1"/>
    </source>
</evidence>
<evidence type="ECO:0000313" key="3">
    <source>
        <dbReference type="Proteomes" id="UP000553035"/>
    </source>
</evidence>
<dbReference type="PANTHER" id="PTHR48219">
    <property type="entry name" value="VACUOLAR PROTEIN SORTING-ASSOCIATED PROTEIN 62-RELATED"/>
    <property type="match status" value="1"/>
</dbReference>
<comment type="caution">
    <text evidence="2">The sequence shown here is derived from an EMBL/GenBank/DDBJ whole genome shotgun (WGS) entry which is preliminary data.</text>
</comment>
<reference evidence="2 3" key="1">
    <citation type="submission" date="2020-07" db="EMBL/GenBank/DDBJ databases">
        <title>Exploring microbial biodiversity for novel pathways involved in the catabolism of aromatic compounds derived from lignin.</title>
        <authorList>
            <person name="Elkins J."/>
        </authorList>
    </citation>
    <scope>NUCLEOTIDE SEQUENCE [LARGE SCALE GENOMIC DNA]</scope>
    <source>
        <strain evidence="2 3">VanB</strain>
    </source>
</reference>
<dbReference type="InterPro" id="IPR009291">
    <property type="entry name" value="Vps62"/>
</dbReference>
<dbReference type="RefSeq" id="WP_179692974.1">
    <property type="nucleotide sequence ID" value="NZ_JACCAT010000001.1"/>
</dbReference>